<dbReference type="WBParaSite" id="ES5_v2.g23867.t1">
    <property type="protein sequence ID" value="ES5_v2.g23867.t1"/>
    <property type="gene ID" value="ES5_v2.g23867"/>
</dbReference>
<evidence type="ECO:0000313" key="2">
    <source>
        <dbReference type="WBParaSite" id="ES5_v2.g23867.t1"/>
    </source>
</evidence>
<sequence>MKNRVIFGLILVATAFLWCESVDLYPLNDTIDHSQHHTTHLHHADVTLRPASQIPTIATTIEIGITDIGNDSEHQTTHLHHADATLKPAAHVSPATTPDPIANALTDPPSSNLTTTTDDDNTTVAFSTSTQPHLGSDSSDDIYYSTSLHSNVSDVTPTSEETLETTTIPSNFTKANLTWIPPKKAQNDMTVIDFVTTAFLWCESIDLDPLNDTIDHSQHHTTHLHHADVTLRPASRIPTIATTIDEIGITDIGNDSEHQTTHFHHPDATLKPASHVSPATTSDPIANALTDPPSSNVTTTNDDDDNTTVAFSTSTQPHLGSDSSDDIYYSTSLHSNVSDVTPTSEETLETTTIPSNFTKANLTWIPPKKAQNDMTVIDFIASIGSIFWIIIIAVGFFRRDMFFDTCLRGFHSESLTISDHGEAAPLLKSPSFRPRPSTAASSSHRESSAAETSNHAANTNLKSFSKTK</sequence>
<dbReference type="Proteomes" id="UP000887579">
    <property type="component" value="Unplaced"/>
</dbReference>
<evidence type="ECO:0000313" key="1">
    <source>
        <dbReference type="Proteomes" id="UP000887579"/>
    </source>
</evidence>
<name>A0AC34G374_9BILA</name>
<reference evidence="2" key="1">
    <citation type="submission" date="2022-11" db="UniProtKB">
        <authorList>
            <consortium name="WormBaseParasite"/>
        </authorList>
    </citation>
    <scope>IDENTIFICATION</scope>
</reference>
<proteinExistence type="predicted"/>
<accession>A0AC34G374</accession>
<organism evidence="1 2">
    <name type="scientific">Panagrolaimus sp. ES5</name>
    <dbReference type="NCBI Taxonomy" id="591445"/>
    <lineage>
        <taxon>Eukaryota</taxon>
        <taxon>Metazoa</taxon>
        <taxon>Ecdysozoa</taxon>
        <taxon>Nematoda</taxon>
        <taxon>Chromadorea</taxon>
        <taxon>Rhabditida</taxon>
        <taxon>Tylenchina</taxon>
        <taxon>Panagrolaimomorpha</taxon>
        <taxon>Panagrolaimoidea</taxon>
        <taxon>Panagrolaimidae</taxon>
        <taxon>Panagrolaimus</taxon>
    </lineage>
</organism>
<protein>
    <submittedName>
        <fullName evidence="2">Uncharacterized protein</fullName>
    </submittedName>
</protein>